<evidence type="ECO:0000256" key="1">
    <source>
        <dbReference type="ARBA" id="ARBA00022491"/>
    </source>
</evidence>
<dbReference type="Proteomes" id="UP000256485">
    <property type="component" value="Unassembled WGS sequence"/>
</dbReference>
<name>A0A3D9V403_THECX</name>
<keyword evidence="1" id="KW-0678">Repressor</keyword>
<dbReference type="PROSITE" id="PS01081">
    <property type="entry name" value="HTH_TETR_1"/>
    <property type="match status" value="1"/>
</dbReference>
<evidence type="ECO:0000259" key="6">
    <source>
        <dbReference type="PROSITE" id="PS50977"/>
    </source>
</evidence>
<accession>A0A3D9V403</accession>
<dbReference type="PANTHER" id="PTHR30055:SF226">
    <property type="entry name" value="HTH-TYPE TRANSCRIPTIONAL REGULATOR PKSA"/>
    <property type="match status" value="1"/>
</dbReference>
<protein>
    <submittedName>
        <fullName evidence="7">TetR family transcriptional regulator</fullName>
    </submittedName>
</protein>
<dbReference type="InterPro" id="IPR036271">
    <property type="entry name" value="Tet_transcr_reg_TetR-rel_C_sf"/>
</dbReference>
<comment type="caution">
    <text evidence="7">The sequence shown here is derived from an EMBL/GenBank/DDBJ whole genome shotgun (WGS) entry which is preliminary data.</text>
</comment>
<dbReference type="Pfam" id="PF00440">
    <property type="entry name" value="TetR_N"/>
    <property type="match status" value="1"/>
</dbReference>
<dbReference type="PROSITE" id="PS50977">
    <property type="entry name" value="HTH_TETR_2"/>
    <property type="match status" value="1"/>
</dbReference>
<dbReference type="Pfam" id="PF13977">
    <property type="entry name" value="TetR_C_6"/>
    <property type="match status" value="1"/>
</dbReference>
<feature type="domain" description="HTH tetR-type" evidence="6">
    <location>
        <begin position="10"/>
        <end position="70"/>
    </location>
</feature>
<dbReference type="GO" id="GO:0000976">
    <property type="term" value="F:transcription cis-regulatory region binding"/>
    <property type="evidence" value="ECO:0007669"/>
    <property type="project" value="TreeGrafter"/>
</dbReference>
<dbReference type="PANTHER" id="PTHR30055">
    <property type="entry name" value="HTH-TYPE TRANSCRIPTIONAL REGULATOR RUTR"/>
    <property type="match status" value="1"/>
</dbReference>
<keyword evidence="8" id="KW-1185">Reference proteome</keyword>
<dbReference type="InterPro" id="IPR001647">
    <property type="entry name" value="HTH_TetR"/>
</dbReference>
<evidence type="ECO:0000313" key="8">
    <source>
        <dbReference type="Proteomes" id="UP000256485"/>
    </source>
</evidence>
<evidence type="ECO:0000313" key="7">
    <source>
        <dbReference type="EMBL" id="REF36209.1"/>
    </source>
</evidence>
<dbReference type="InterPro" id="IPR050109">
    <property type="entry name" value="HTH-type_TetR-like_transc_reg"/>
</dbReference>
<dbReference type="EMBL" id="QTUC01000001">
    <property type="protein sequence ID" value="REF36209.1"/>
    <property type="molecule type" value="Genomic_DNA"/>
</dbReference>
<gene>
    <name evidence="7" type="ORF">DFJ64_1609</name>
</gene>
<reference evidence="7 8" key="1">
    <citation type="submission" date="2018-08" db="EMBL/GenBank/DDBJ databases">
        <title>Sequencing the genomes of 1000 actinobacteria strains.</title>
        <authorList>
            <person name="Klenk H.-P."/>
        </authorList>
    </citation>
    <scope>NUCLEOTIDE SEQUENCE [LARGE SCALE GENOMIC DNA]</scope>
    <source>
        <strain evidence="7 8">DSM 22891</strain>
    </source>
</reference>
<sequence length="209" mass="22996">MRTVDPVRYAERRARILDAAAEVFAERGFDGATTAAICRRAGIGSGTLFHYFPDKKSIFHALFADDSEATKAFLEQLDRSDPLAALFAVIDHRTADATHPVVPGLLMALLVQLGRDPELAAIVDRDEQMVNAVMADLIRKAARRGQVRPPTDPETAARWISALIDAVYLQAGRPGVDPAREVEVLRVVVTRFLDADPGARSRGRQRARR</sequence>
<evidence type="ECO:0000256" key="5">
    <source>
        <dbReference type="PROSITE-ProRule" id="PRU00335"/>
    </source>
</evidence>
<dbReference type="GO" id="GO:0003700">
    <property type="term" value="F:DNA-binding transcription factor activity"/>
    <property type="evidence" value="ECO:0007669"/>
    <property type="project" value="TreeGrafter"/>
</dbReference>
<keyword evidence="4" id="KW-0804">Transcription</keyword>
<dbReference type="RefSeq" id="WP_170152543.1">
    <property type="nucleotide sequence ID" value="NZ_QTUC01000001.1"/>
</dbReference>
<feature type="DNA-binding region" description="H-T-H motif" evidence="5">
    <location>
        <begin position="33"/>
        <end position="52"/>
    </location>
</feature>
<keyword evidence="3 5" id="KW-0238">DNA-binding</keyword>
<evidence type="ECO:0000256" key="4">
    <source>
        <dbReference type="ARBA" id="ARBA00023163"/>
    </source>
</evidence>
<evidence type="ECO:0000256" key="2">
    <source>
        <dbReference type="ARBA" id="ARBA00023015"/>
    </source>
</evidence>
<proteinExistence type="predicted"/>
<dbReference type="Gene3D" id="1.10.357.10">
    <property type="entry name" value="Tetracycline Repressor, domain 2"/>
    <property type="match status" value="1"/>
</dbReference>
<dbReference type="InterPro" id="IPR023772">
    <property type="entry name" value="DNA-bd_HTH_TetR-type_CS"/>
</dbReference>
<dbReference type="SUPFAM" id="SSF48498">
    <property type="entry name" value="Tetracyclin repressor-like, C-terminal domain"/>
    <property type="match status" value="1"/>
</dbReference>
<dbReference type="InterPro" id="IPR039538">
    <property type="entry name" value="BetI_C"/>
</dbReference>
<dbReference type="InterPro" id="IPR009057">
    <property type="entry name" value="Homeodomain-like_sf"/>
</dbReference>
<evidence type="ECO:0000256" key="3">
    <source>
        <dbReference type="ARBA" id="ARBA00023125"/>
    </source>
</evidence>
<dbReference type="AlphaFoldDB" id="A0A3D9V403"/>
<organism evidence="7 8">
    <name type="scientific">Thermasporomyces composti</name>
    <dbReference type="NCBI Taxonomy" id="696763"/>
    <lineage>
        <taxon>Bacteria</taxon>
        <taxon>Bacillati</taxon>
        <taxon>Actinomycetota</taxon>
        <taxon>Actinomycetes</taxon>
        <taxon>Propionibacteriales</taxon>
        <taxon>Nocardioidaceae</taxon>
        <taxon>Thermasporomyces</taxon>
    </lineage>
</organism>
<dbReference type="PRINTS" id="PR00455">
    <property type="entry name" value="HTHTETR"/>
</dbReference>
<keyword evidence="2" id="KW-0805">Transcription regulation</keyword>
<dbReference type="SUPFAM" id="SSF46689">
    <property type="entry name" value="Homeodomain-like"/>
    <property type="match status" value="1"/>
</dbReference>